<dbReference type="GO" id="GO:0005634">
    <property type="term" value="C:nucleus"/>
    <property type="evidence" value="ECO:0007669"/>
    <property type="project" value="UniProtKB-SubCell"/>
</dbReference>
<evidence type="ECO:0000256" key="1">
    <source>
        <dbReference type="ARBA" id="ARBA00004123"/>
    </source>
</evidence>
<dbReference type="PANTHER" id="PTHR47996">
    <property type="entry name" value="TRANSCRIPTION FACTOR DUO1"/>
    <property type="match status" value="1"/>
</dbReference>
<reference evidence="10 11" key="1">
    <citation type="submission" date="2024-04" db="EMBL/GenBank/DDBJ databases">
        <authorList>
            <person name="Fracassetti M."/>
        </authorList>
    </citation>
    <scope>NUCLEOTIDE SEQUENCE [LARGE SCALE GENOMIC DNA]</scope>
</reference>
<dbReference type="CDD" id="cd00167">
    <property type="entry name" value="SANT"/>
    <property type="match status" value="2"/>
</dbReference>
<dbReference type="SMART" id="SM00717">
    <property type="entry name" value="SANT"/>
    <property type="match status" value="2"/>
</dbReference>
<keyword evidence="11" id="KW-1185">Reference proteome</keyword>
<dbReference type="InterPro" id="IPR009057">
    <property type="entry name" value="Homeodomain-like_sf"/>
</dbReference>
<evidence type="ECO:0000256" key="6">
    <source>
        <dbReference type="ARBA" id="ARBA00023242"/>
    </source>
</evidence>
<dbReference type="PROSITE" id="PS50090">
    <property type="entry name" value="MYB_LIKE"/>
    <property type="match status" value="2"/>
</dbReference>
<dbReference type="InterPro" id="IPR017930">
    <property type="entry name" value="Myb_dom"/>
</dbReference>
<dbReference type="PROSITE" id="PS51294">
    <property type="entry name" value="HTH_MYB"/>
    <property type="match status" value="2"/>
</dbReference>
<comment type="subcellular location">
    <subcellularLocation>
        <location evidence="1">Nucleus</location>
    </subcellularLocation>
</comment>
<feature type="domain" description="HTH myb-type" evidence="9">
    <location>
        <begin position="76"/>
        <end position="127"/>
    </location>
</feature>
<evidence type="ECO:0000256" key="4">
    <source>
        <dbReference type="ARBA" id="ARBA00023125"/>
    </source>
</evidence>
<feature type="compositionally biased region" description="Basic and acidic residues" evidence="7">
    <location>
        <begin position="16"/>
        <end position="25"/>
    </location>
</feature>
<keyword evidence="2" id="KW-0677">Repeat</keyword>
<dbReference type="Gene3D" id="1.10.10.60">
    <property type="entry name" value="Homeodomain-like"/>
    <property type="match status" value="2"/>
</dbReference>
<evidence type="ECO:0000256" key="5">
    <source>
        <dbReference type="ARBA" id="ARBA00023163"/>
    </source>
</evidence>
<evidence type="ECO:0000256" key="2">
    <source>
        <dbReference type="ARBA" id="ARBA00022737"/>
    </source>
</evidence>
<evidence type="ECO:0000259" key="8">
    <source>
        <dbReference type="PROSITE" id="PS50090"/>
    </source>
</evidence>
<organism evidence="10 11">
    <name type="scientific">Linum trigynum</name>
    <dbReference type="NCBI Taxonomy" id="586398"/>
    <lineage>
        <taxon>Eukaryota</taxon>
        <taxon>Viridiplantae</taxon>
        <taxon>Streptophyta</taxon>
        <taxon>Embryophyta</taxon>
        <taxon>Tracheophyta</taxon>
        <taxon>Spermatophyta</taxon>
        <taxon>Magnoliopsida</taxon>
        <taxon>eudicotyledons</taxon>
        <taxon>Gunneridae</taxon>
        <taxon>Pentapetalae</taxon>
        <taxon>rosids</taxon>
        <taxon>fabids</taxon>
        <taxon>Malpighiales</taxon>
        <taxon>Linaceae</taxon>
        <taxon>Linum</taxon>
    </lineage>
</organism>
<dbReference type="AlphaFoldDB" id="A0AAV2CFZ3"/>
<feature type="region of interest" description="Disordered" evidence="7">
    <location>
        <begin position="137"/>
        <end position="156"/>
    </location>
</feature>
<name>A0AAV2CFZ3_9ROSI</name>
<accession>A0AAV2CFZ3</accession>
<evidence type="ECO:0000313" key="11">
    <source>
        <dbReference type="Proteomes" id="UP001497516"/>
    </source>
</evidence>
<keyword evidence="5" id="KW-0804">Transcription</keyword>
<dbReference type="FunFam" id="1.10.10.60:FF:000351">
    <property type="entry name" value="Transcription factor GAMYB"/>
    <property type="match status" value="1"/>
</dbReference>
<evidence type="ECO:0000256" key="7">
    <source>
        <dbReference type="SAM" id="MobiDB-lite"/>
    </source>
</evidence>
<dbReference type="SUPFAM" id="SSF46689">
    <property type="entry name" value="Homeodomain-like"/>
    <property type="match status" value="1"/>
</dbReference>
<evidence type="ECO:0000259" key="9">
    <source>
        <dbReference type="PROSITE" id="PS51294"/>
    </source>
</evidence>
<sequence length="327" mass="35798">MEAATPAKKKTKNKRKKEESTVRKGTWKAEEDQVLIKHVEKYGPREWSSIRSKGLLQRTGKSCRLRWVNKLQPNLKTGCKFTEEEARVVIELQARYGNRWAKIATHLTGRTDNDVKNFWSSRQKRLARILRTTSAAPACSSSSRKRNSPASACGNLISLPEAPRLRPSMEEETPVKTVPLCDPKSEAGEEVVGPSLKVEPVEISEAAISFPEMKAEPLGAEDFIAFSPESQEILAGLGVGVGDNPFHLFDIFGSAGDGGNNLIAHPHHQLLDPSCSKLPGAGGGHVNAINNRGGGGFNDVGGEEDEDYLPTNYVFDDIDDLPSPSKW</sequence>
<dbReference type="InterPro" id="IPR053106">
    <property type="entry name" value="Plant_Male-Germline_Reg_TFs"/>
</dbReference>
<feature type="region of interest" description="Disordered" evidence="7">
    <location>
        <begin position="1"/>
        <end position="25"/>
    </location>
</feature>
<keyword evidence="4" id="KW-0238">DNA-binding</keyword>
<feature type="domain" description="Myb-like" evidence="8">
    <location>
        <begin position="19"/>
        <end position="71"/>
    </location>
</feature>
<gene>
    <name evidence="10" type="ORF">LTRI10_LOCUS2576</name>
</gene>
<keyword evidence="3" id="KW-0805">Transcription regulation</keyword>
<dbReference type="Pfam" id="PF00249">
    <property type="entry name" value="Myb_DNA-binding"/>
    <property type="match status" value="2"/>
</dbReference>
<protein>
    <submittedName>
        <fullName evidence="10">Uncharacterized protein</fullName>
    </submittedName>
</protein>
<dbReference type="PANTHER" id="PTHR47996:SF3">
    <property type="entry name" value="TRANSCRIPTION FACTOR DUO1"/>
    <property type="match status" value="1"/>
</dbReference>
<dbReference type="InterPro" id="IPR001005">
    <property type="entry name" value="SANT/Myb"/>
</dbReference>
<dbReference type="FunFam" id="1.10.10.60:FF:000060">
    <property type="entry name" value="MYB transcription factor"/>
    <property type="match status" value="1"/>
</dbReference>
<evidence type="ECO:0000313" key="10">
    <source>
        <dbReference type="EMBL" id="CAL1354786.1"/>
    </source>
</evidence>
<feature type="region of interest" description="Disordered" evidence="7">
    <location>
        <begin position="161"/>
        <end position="188"/>
    </location>
</feature>
<dbReference type="GO" id="GO:0003677">
    <property type="term" value="F:DNA binding"/>
    <property type="evidence" value="ECO:0007669"/>
    <property type="project" value="UniProtKB-KW"/>
</dbReference>
<feature type="domain" description="Myb-like" evidence="8">
    <location>
        <begin position="80"/>
        <end position="123"/>
    </location>
</feature>
<evidence type="ECO:0000256" key="3">
    <source>
        <dbReference type="ARBA" id="ARBA00023015"/>
    </source>
</evidence>
<dbReference type="EMBL" id="OZ034813">
    <property type="protein sequence ID" value="CAL1354786.1"/>
    <property type="molecule type" value="Genomic_DNA"/>
</dbReference>
<feature type="compositionally biased region" description="Low complexity" evidence="7">
    <location>
        <begin position="137"/>
        <end position="152"/>
    </location>
</feature>
<feature type="domain" description="HTH myb-type" evidence="9">
    <location>
        <begin position="19"/>
        <end position="75"/>
    </location>
</feature>
<keyword evidence="6" id="KW-0539">Nucleus</keyword>
<dbReference type="Proteomes" id="UP001497516">
    <property type="component" value="Chromosome 1"/>
</dbReference>
<proteinExistence type="predicted"/>